<dbReference type="SMART" id="SM00718">
    <property type="entry name" value="DM4_12"/>
    <property type="match status" value="1"/>
</dbReference>
<dbReference type="GeneID" id="107274885"/>
<dbReference type="AlphaFoldDB" id="A0AAJ7CFX6"/>
<organism evidence="2 3">
    <name type="scientific">Cephus cinctus</name>
    <name type="common">Wheat stem sawfly</name>
    <dbReference type="NCBI Taxonomy" id="211228"/>
    <lineage>
        <taxon>Eukaryota</taxon>
        <taxon>Metazoa</taxon>
        <taxon>Ecdysozoa</taxon>
        <taxon>Arthropoda</taxon>
        <taxon>Hexapoda</taxon>
        <taxon>Insecta</taxon>
        <taxon>Pterygota</taxon>
        <taxon>Neoptera</taxon>
        <taxon>Endopterygota</taxon>
        <taxon>Hymenoptera</taxon>
        <taxon>Cephoidea</taxon>
        <taxon>Cephidae</taxon>
        <taxon>Cephus</taxon>
    </lineage>
</organism>
<accession>A0AAJ7CFX6</accession>
<evidence type="ECO:0000256" key="1">
    <source>
        <dbReference type="SAM" id="SignalP"/>
    </source>
</evidence>
<dbReference type="PANTHER" id="PTHR21398">
    <property type="entry name" value="AGAP007094-PA"/>
    <property type="match status" value="1"/>
</dbReference>
<evidence type="ECO:0000313" key="2">
    <source>
        <dbReference type="Proteomes" id="UP000694920"/>
    </source>
</evidence>
<dbReference type="Proteomes" id="UP000694920">
    <property type="component" value="Unplaced"/>
</dbReference>
<proteinExistence type="predicted"/>
<feature type="chain" id="PRO_5042605945" evidence="1">
    <location>
        <begin position="27"/>
        <end position="199"/>
    </location>
</feature>
<sequence length="199" mass="22190">MRKKARTSDVLLTVACLNLLLVSTVSQEFSKSLDASDKEADRVLSRQKRYLIFPQGSNIQLVYCLTIGAYGRNGDLVLGLTAAMAWELPSKLDNKFPDLLHRRTRSVAYPKIEAFLKSAGLDGRSCVLKALCEAGQRPNWKIGQGTFLQELMHAVFTLPKDGGKFESVDQQDYDLAYGSNENCTELYPACEHSVYDLAF</sequence>
<protein>
    <submittedName>
        <fullName evidence="3">Uncharacterized protein LOC107274885</fullName>
    </submittedName>
</protein>
<gene>
    <name evidence="3" type="primary">LOC107274885</name>
</gene>
<keyword evidence="2" id="KW-1185">Reference proteome</keyword>
<keyword evidence="1" id="KW-0732">Signal</keyword>
<dbReference type="KEGG" id="ccin:107274885"/>
<dbReference type="InterPro" id="IPR006631">
    <property type="entry name" value="DM4_12"/>
</dbReference>
<dbReference type="PANTHER" id="PTHR21398:SF1">
    <property type="entry name" value="FI03705P"/>
    <property type="match status" value="1"/>
</dbReference>
<name>A0AAJ7CFX6_CEPCN</name>
<reference evidence="3" key="1">
    <citation type="submission" date="2025-08" db="UniProtKB">
        <authorList>
            <consortium name="RefSeq"/>
        </authorList>
    </citation>
    <scope>IDENTIFICATION</scope>
</reference>
<evidence type="ECO:0000313" key="3">
    <source>
        <dbReference type="RefSeq" id="XP_015609926.1"/>
    </source>
</evidence>
<dbReference type="Pfam" id="PF07841">
    <property type="entry name" value="DM4_12"/>
    <property type="match status" value="1"/>
</dbReference>
<feature type="signal peptide" evidence="1">
    <location>
        <begin position="1"/>
        <end position="26"/>
    </location>
</feature>
<dbReference type="RefSeq" id="XP_015609926.1">
    <property type="nucleotide sequence ID" value="XM_015754440.2"/>
</dbReference>